<dbReference type="Proteomes" id="UP000008366">
    <property type="component" value="Unassembled WGS sequence"/>
</dbReference>
<comment type="caution">
    <text evidence="4">The sequence shown here is derived from an EMBL/GenBank/DDBJ whole genome shotgun (WGS) entry which is preliminary data.</text>
</comment>
<dbReference type="eggNOG" id="COG1011">
    <property type="taxonomic scope" value="Bacteria"/>
</dbReference>
<dbReference type="PANTHER" id="PTHR46470">
    <property type="entry name" value="N-ACYLNEURAMINATE-9-PHOSPHATASE"/>
    <property type="match status" value="1"/>
</dbReference>
<gene>
    <name evidence="4" type="ORF">KILIM_076_00100</name>
</gene>
<dbReference type="SFLD" id="SFLDS00003">
    <property type="entry name" value="Haloacid_Dehalogenase"/>
    <property type="match status" value="1"/>
</dbReference>
<dbReference type="SFLD" id="SFLDG01129">
    <property type="entry name" value="C1.5:_HAD__Beta-PGM__Phosphata"/>
    <property type="match status" value="1"/>
</dbReference>
<dbReference type="SUPFAM" id="SSF56784">
    <property type="entry name" value="HAD-like"/>
    <property type="match status" value="1"/>
</dbReference>
<dbReference type="NCBIfam" id="TIGR01549">
    <property type="entry name" value="HAD-SF-IA-v1"/>
    <property type="match status" value="1"/>
</dbReference>
<proteinExistence type="predicted"/>
<dbReference type="EMBL" id="BAHD01000076">
    <property type="protein sequence ID" value="GAB97625.1"/>
    <property type="molecule type" value="Genomic_DNA"/>
</dbReference>
<organism evidence="4 5">
    <name type="scientific">Kineosphaera limosa NBRC 100340</name>
    <dbReference type="NCBI Taxonomy" id="1184609"/>
    <lineage>
        <taxon>Bacteria</taxon>
        <taxon>Bacillati</taxon>
        <taxon>Actinomycetota</taxon>
        <taxon>Actinomycetes</taxon>
        <taxon>Micrococcales</taxon>
        <taxon>Dermatophilaceae</taxon>
        <taxon>Kineosphaera</taxon>
    </lineage>
</organism>
<keyword evidence="2 4" id="KW-0378">Hydrolase</keyword>
<dbReference type="InterPro" id="IPR023214">
    <property type="entry name" value="HAD_sf"/>
</dbReference>
<sequence>MWEAPIRGLVLDVDDTLLDTRSAMSAAGVTAAAAALPDHEPHVHEGLSTGFYDDPGGHFDAYTRGDLPFEQQRRLRYDTALAALGLTSDDGQFGVYERAYREAFAGVQVLFDDVAALLSAAQAADVPVCLLTNSAADQTRLKLEAIGWTGRFPVVTTDTIGVGKPDPRMFAAACQRIEVEPHTAVCVGDTLDTDVRGALGAGMRVAWLCRTDRPEPRNAGWGTPVEDPRVRVVTTLREVADLL</sequence>
<dbReference type="InterPro" id="IPR006439">
    <property type="entry name" value="HAD-SF_hydro_IA"/>
</dbReference>
<dbReference type="GO" id="GO:0016787">
    <property type="term" value="F:hydrolase activity"/>
    <property type="evidence" value="ECO:0007669"/>
    <property type="project" value="UniProtKB-KW"/>
</dbReference>
<dbReference type="NCBIfam" id="TIGR01509">
    <property type="entry name" value="HAD-SF-IA-v3"/>
    <property type="match status" value="1"/>
</dbReference>
<dbReference type="Pfam" id="PF00702">
    <property type="entry name" value="Hydrolase"/>
    <property type="match status" value="1"/>
</dbReference>
<dbReference type="STRING" id="1184609.KILIM_076_00100"/>
<evidence type="ECO:0000313" key="4">
    <source>
        <dbReference type="EMBL" id="GAB97625.1"/>
    </source>
</evidence>
<dbReference type="PRINTS" id="PR00413">
    <property type="entry name" value="HADHALOGNASE"/>
</dbReference>
<dbReference type="GO" id="GO:0044281">
    <property type="term" value="P:small molecule metabolic process"/>
    <property type="evidence" value="ECO:0007669"/>
    <property type="project" value="UniProtKB-ARBA"/>
</dbReference>
<evidence type="ECO:0000256" key="3">
    <source>
        <dbReference type="ARBA" id="ARBA00022842"/>
    </source>
</evidence>
<dbReference type="AlphaFoldDB" id="K6WE99"/>
<name>K6WE99_9MICO</name>
<keyword evidence="3" id="KW-0460">Magnesium</keyword>
<evidence type="ECO:0000256" key="1">
    <source>
        <dbReference type="ARBA" id="ARBA00001946"/>
    </source>
</evidence>
<comment type="cofactor">
    <cofactor evidence="1">
        <name>Mg(2+)</name>
        <dbReference type="ChEBI" id="CHEBI:18420"/>
    </cofactor>
</comment>
<evidence type="ECO:0000313" key="5">
    <source>
        <dbReference type="Proteomes" id="UP000008366"/>
    </source>
</evidence>
<dbReference type="InterPro" id="IPR051400">
    <property type="entry name" value="HAD-like_hydrolase"/>
</dbReference>
<dbReference type="Gene3D" id="1.20.120.1600">
    <property type="match status" value="1"/>
</dbReference>
<accession>K6WE99</accession>
<reference evidence="4 5" key="1">
    <citation type="submission" date="2012-08" db="EMBL/GenBank/DDBJ databases">
        <title>Whole genome shotgun sequence of Kineosphaera limosa NBRC 100340.</title>
        <authorList>
            <person name="Yoshida I."/>
            <person name="Isaki S."/>
            <person name="Hosoyama A."/>
            <person name="Tsuchikane K."/>
            <person name="Katsumata H."/>
            <person name="Ando Y."/>
            <person name="Ohji S."/>
            <person name="Hamada M."/>
            <person name="Tamura T."/>
            <person name="Yamazoe A."/>
            <person name="Yamazaki S."/>
            <person name="Fujita N."/>
        </authorList>
    </citation>
    <scope>NUCLEOTIDE SEQUENCE [LARGE SCALE GENOMIC DNA]</scope>
    <source>
        <strain evidence="4 5">NBRC 100340</strain>
    </source>
</reference>
<keyword evidence="5" id="KW-1185">Reference proteome</keyword>
<evidence type="ECO:0000256" key="2">
    <source>
        <dbReference type="ARBA" id="ARBA00022801"/>
    </source>
</evidence>
<protein>
    <submittedName>
        <fullName evidence="4">Putative hydrolase</fullName>
    </submittedName>
</protein>
<dbReference type="Gene3D" id="3.40.50.1000">
    <property type="entry name" value="HAD superfamily/HAD-like"/>
    <property type="match status" value="1"/>
</dbReference>
<dbReference type="InterPro" id="IPR036412">
    <property type="entry name" value="HAD-like_sf"/>
</dbReference>